<dbReference type="InterPro" id="IPR012349">
    <property type="entry name" value="Split_barrel_FMN-bd"/>
</dbReference>
<keyword evidence="4" id="KW-1185">Reference proteome</keyword>
<dbReference type="SUPFAM" id="SSF50475">
    <property type="entry name" value="FMN-binding split barrel"/>
    <property type="match status" value="1"/>
</dbReference>
<dbReference type="InterPro" id="IPR002563">
    <property type="entry name" value="Flavin_Rdtase-like_dom"/>
</dbReference>
<evidence type="ECO:0000259" key="2">
    <source>
        <dbReference type="SMART" id="SM00903"/>
    </source>
</evidence>
<dbReference type="RefSeq" id="WP_132406152.1">
    <property type="nucleotide sequence ID" value="NZ_SMKA01000042.1"/>
</dbReference>
<proteinExistence type="predicted"/>
<evidence type="ECO:0000313" key="3">
    <source>
        <dbReference type="EMBL" id="TDC30684.1"/>
    </source>
</evidence>
<dbReference type="OrthoDB" id="3677205at2"/>
<dbReference type="Proteomes" id="UP000295075">
    <property type="component" value="Unassembled WGS sequence"/>
</dbReference>
<dbReference type="Gene3D" id="2.30.110.10">
    <property type="entry name" value="Electron Transport, Fmn-binding Protein, Chain A"/>
    <property type="match status" value="1"/>
</dbReference>
<gene>
    <name evidence="3" type="ORF">E1261_12805</name>
</gene>
<name>A0A4R4Q6C3_9ACTN</name>
<dbReference type="GO" id="GO:0042602">
    <property type="term" value="F:riboflavin reductase (NADPH) activity"/>
    <property type="evidence" value="ECO:0007669"/>
    <property type="project" value="TreeGrafter"/>
</dbReference>
<comment type="caution">
    <text evidence="3">The sequence shown here is derived from an EMBL/GenBank/DDBJ whole genome shotgun (WGS) entry which is preliminary data.</text>
</comment>
<dbReference type="SMART" id="SM00903">
    <property type="entry name" value="Flavin_Reduct"/>
    <property type="match status" value="1"/>
</dbReference>
<dbReference type="AlphaFoldDB" id="A0A4R4Q6C3"/>
<feature type="domain" description="Flavin reductase like" evidence="2">
    <location>
        <begin position="16"/>
        <end position="158"/>
    </location>
</feature>
<protein>
    <submittedName>
        <fullName evidence="3">Flavin reductase</fullName>
    </submittedName>
</protein>
<evidence type="ECO:0000313" key="4">
    <source>
        <dbReference type="Proteomes" id="UP000295075"/>
    </source>
</evidence>
<sequence length="174" mass="18338">MTDVLPLSRETARTAFASLATAVAVVTTVDRNGPQGMTVSSLCTLSLDPPRLLLACSCASRTLAAILDNGRYAVNVLTSGQAELASRFAAPFDLPKFDSVAWSAHAGLPVLDGCAVVYGATIDEAVTTGDHSVLIGSVDWHLSGPGDPLLRYRHTYRNLPAAEPPATEPRRSHP</sequence>
<accession>A0A4R4Q6C3</accession>
<dbReference type="EMBL" id="SMKA01000042">
    <property type="protein sequence ID" value="TDC30684.1"/>
    <property type="molecule type" value="Genomic_DNA"/>
</dbReference>
<dbReference type="GO" id="GO:0010181">
    <property type="term" value="F:FMN binding"/>
    <property type="evidence" value="ECO:0007669"/>
    <property type="project" value="InterPro"/>
</dbReference>
<reference evidence="3 4" key="1">
    <citation type="submission" date="2019-03" db="EMBL/GenBank/DDBJ databases">
        <title>Draft genome sequences of novel Actinobacteria.</title>
        <authorList>
            <person name="Sahin N."/>
            <person name="Ay H."/>
            <person name="Saygin H."/>
        </authorList>
    </citation>
    <scope>NUCLEOTIDE SEQUENCE [LARGE SCALE GENOMIC DNA]</scope>
    <source>
        <strain evidence="3 4">JCM 30547</strain>
    </source>
</reference>
<keyword evidence="1" id="KW-0560">Oxidoreductase</keyword>
<dbReference type="PANTHER" id="PTHR30466:SF1">
    <property type="entry name" value="FMN REDUCTASE (NADH) RUTF"/>
    <property type="match status" value="1"/>
</dbReference>
<dbReference type="Pfam" id="PF01613">
    <property type="entry name" value="Flavin_Reduct"/>
    <property type="match status" value="1"/>
</dbReference>
<dbReference type="PANTHER" id="PTHR30466">
    <property type="entry name" value="FLAVIN REDUCTASE"/>
    <property type="match status" value="1"/>
</dbReference>
<dbReference type="InterPro" id="IPR050268">
    <property type="entry name" value="NADH-dep_flavin_reductase"/>
</dbReference>
<evidence type="ECO:0000256" key="1">
    <source>
        <dbReference type="ARBA" id="ARBA00023002"/>
    </source>
</evidence>
<organism evidence="3 4">
    <name type="scientific">Kribbella albertanoniae</name>
    <dbReference type="NCBI Taxonomy" id="1266829"/>
    <lineage>
        <taxon>Bacteria</taxon>
        <taxon>Bacillati</taxon>
        <taxon>Actinomycetota</taxon>
        <taxon>Actinomycetes</taxon>
        <taxon>Propionibacteriales</taxon>
        <taxon>Kribbellaceae</taxon>
        <taxon>Kribbella</taxon>
    </lineage>
</organism>